<organism evidence="5 6">
    <name type="scientific">Gordonia otitidis (strain DSM 44809 / CCUG 52243 / JCM 12355 / NBRC 100426 / IFM 10032)</name>
    <dbReference type="NCBI Taxonomy" id="1108044"/>
    <lineage>
        <taxon>Bacteria</taxon>
        <taxon>Bacillati</taxon>
        <taxon>Actinomycetota</taxon>
        <taxon>Actinomycetes</taxon>
        <taxon>Mycobacteriales</taxon>
        <taxon>Gordoniaceae</taxon>
        <taxon>Gordonia</taxon>
    </lineage>
</organism>
<comment type="similarity">
    <text evidence="1">Belongs to the LytR/CpsA/Psr (LCP) family.</text>
</comment>
<reference evidence="5" key="1">
    <citation type="submission" date="2012-02" db="EMBL/GenBank/DDBJ databases">
        <title>Whole genome shotgun sequence of Gordonia otitidis NBRC 100426.</title>
        <authorList>
            <person name="Yoshida I."/>
            <person name="Hosoyama A."/>
            <person name="Tsuchikane K."/>
            <person name="Katsumata H."/>
            <person name="Yamazaki S."/>
            <person name="Fujita N."/>
        </authorList>
    </citation>
    <scope>NUCLEOTIDE SEQUENCE [LARGE SCALE GENOMIC DNA]</scope>
    <source>
        <strain evidence="5">NBRC 100426</strain>
    </source>
</reference>
<keyword evidence="3" id="KW-1133">Transmembrane helix</keyword>
<comment type="caution">
    <text evidence="5">The sequence shown here is derived from an EMBL/GenBank/DDBJ whole genome shotgun (WGS) entry which is preliminary data.</text>
</comment>
<evidence type="ECO:0000313" key="6">
    <source>
        <dbReference type="Proteomes" id="UP000005038"/>
    </source>
</evidence>
<name>H5TRG4_GORO1</name>
<keyword evidence="6" id="KW-1185">Reference proteome</keyword>
<dbReference type="EMBL" id="BAFB01000195">
    <property type="protein sequence ID" value="GAB36072.1"/>
    <property type="molecule type" value="Genomic_DNA"/>
</dbReference>
<dbReference type="NCBIfam" id="TIGR00350">
    <property type="entry name" value="lytR_cpsA_psr"/>
    <property type="match status" value="1"/>
</dbReference>
<feature type="transmembrane region" description="Helical" evidence="3">
    <location>
        <begin position="108"/>
        <end position="128"/>
    </location>
</feature>
<dbReference type="STRING" id="1108044.GOOTI_195_00050"/>
<keyword evidence="3" id="KW-0472">Membrane</keyword>
<proteinExistence type="inferred from homology"/>
<accession>H5TRG4</accession>
<dbReference type="AlphaFoldDB" id="H5TRG4"/>
<evidence type="ECO:0000256" key="2">
    <source>
        <dbReference type="SAM" id="MobiDB-lite"/>
    </source>
</evidence>
<dbReference type="PANTHER" id="PTHR33392:SF6">
    <property type="entry name" value="POLYISOPRENYL-TEICHOIC ACID--PEPTIDOGLYCAN TEICHOIC ACID TRANSFERASE TAGU"/>
    <property type="match status" value="1"/>
</dbReference>
<feature type="compositionally biased region" description="Low complexity" evidence="2">
    <location>
        <begin position="448"/>
        <end position="457"/>
    </location>
</feature>
<evidence type="ECO:0000259" key="4">
    <source>
        <dbReference type="Pfam" id="PF03816"/>
    </source>
</evidence>
<protein>
    <submittedName>
        <fullName evidence="5">LytR family regulatory protein</fullName>
    </submittedName>
</protein>
<dbReference type="RefSeq" id="WP_007240256.1">
    <property type="nucleotide sequence ID" value="NZ_BAFB01000195.1"/>
</dbReference>
<feature type="domain" description="Cell envelope-related transcriptional attenuator" evidence="4">
    <location>
        <begin position="192"/>
        <end position="364"/>
    </location>
</feature>
<feature type="region of interest" description="Disordered" evidence="2">
    <location>
        <begin position="444"/>
        <end position="514"/>
    </location>
</feature>
<feature type="region of interest" description="Disordered" evidence="2">
    <location>
        <begin position="1"/>
        <end position="67"/>
    </location>
</feature>
<gene>
    <name evidence="5" type="ORF">GOOTI_195_00050</name>
</gene>
<evidence type="ECO:0000256" key="1">
    <source>
        <dbReference type="ARBA" id="ARBA00006068"/>
    </source>
</evidence>
<dbReference type="InterPro" id="IPR050922">
    <property type="entry name" value="LytR/CpsA/Psr_CW_biosynth"/>
</dbReference>
<sequence length="514" mass="54335">MEQEGMSRGHAHRDPPGHGAPGRRQFRGPDGGRLTAGEVAARSRRRDSASEGMPPQSFPAQSRTGRWGVADDLTQPIPAVTDAPDIPRRTVRRGRVTPPRGRSSLFRIGRVAVALCSVAILGVVGLAWGTATHVAGGFGRSGALAGGPASAGGAENILLMGLDTRKDRDGNNLPPDILKQLHAGDGDEGGYNTNTLILVHIPADKKNIVAFSIPRDDLVDVDGLDVSQAKIKEAYGRKKAMVEDQLTNQGVTDQATLESRGREAGRAETIQTVRQLTGVPIDRFAEVSLVGFYDIAKALGGIDVCLNHSVRDSYSGARFPAGRQHLNASQSLAFVRQRHGLDNGDLDRTHRQQAFLLSVTHQLQSTGMLTDPGKLNRLTSALNNDVVLSDGWDLMSWGQQMLAPSDQRISFRTLPVERYDTVDGQDVNIIDVAKVRAQIQTAFGMQAPSSSSRPSGSTDTQDVPSGASADAAGATSTSAAPSDPAEDETTASLDGPAPDSGDAVNSGADIPCVD</sequence>
<evidence type="ECO:0000313" key="5">
    <source>
        <dbReference type="EMBL" id="GAB36072.1"/>
    </source>
</evidence>
<dbReference type="Gene3D" id="3.40.630.190">
    <property type="entry name" value="LCP protein"/>
    <property type="match status" value="1"/>
</dbReference>
<dbReference type="InterPro" id="IPR004474">
    <property type="entry name" value="LytR_CpsA_psr"/>
</dbReference>
<keyword evidence="3" id="KW-0812">Transmembrane</keyword>
<evidence type="ECO:0000256" key="3">
    <source>
        <dbReference type="SAM" id="Phobius"/>
    </source>
</evidence>
<feature type="compositionally biased region" description="Low complexity" evidence="2">
    <location>
        <begin position="465"/>
        <end position="483"/>
    </location>
</feature>
<dbReference type="PANTHER" id="PTHR33392">
    <property type="entry name" value="POLYISOPRENYL-TEICHOIC ACID--PEPTIDOGLYCAN TEICHOIC ACID TRANSFERASE TAGU"/>
    <property type="match status" value="1"/>
</dbReference>
<dbReference type="Proteomes" id="UP000005038">
    <property type="component" value="Unassembled WGS sequence"/>
</dbReference>
<dbReference type="Pfam" id="PF03816">
    <property type="entry name" value="LytR_cpsA_psr"/>
    <property type="match status" value="1"/>
</dbReference>